<dbReference type="HOGENOM" id="CLU_000315_32_0_1"/>
<proteinExistence type="predicted"/>
<dbReference type="InterPro" id="IPR001650">
    <property type="entry name" value="Helicase_C-like"/>
</dbReference>
<dbReference type="GO" id="GO:0008270">
    <property type="term" value="F:zinc ion binding"/>
    <property type="evidence" value="ECO:0007669"/>
    <property type="project" value="UniProtKB-KW"/>
</dbReference>
<dbReference type="PROSITE" id="PS01359">
    <property type="entry name" value="ZF_PHD_1"/>
    <property type="match status" value="1"/>
</dbReference>
<dbReference type="SUPFAM" id="SSF57903">
    <property type="entry name" value="FYVE/PHD zinc finger"/>
    <property type="match status" value="1"/>
</dbReference>
<evidence type="ECO:0000256" key="4">
    <source>
        <dbReference type="ARBA" id="ARBA00022801"/>
    </source>
</evidence>
<accession>A0A067P9V2</accession>
<dbReference type="Proteomes" id="UP000027265">
    <property type="component" value="Unassembled WGS sequence"/>
</dbReference>
<dbReference type="InterPro" id="IPR014001">
    <property type="entry name" value="Helicase_ATP-bd"/>
</dbReference>
<dbReference type="STRING" id="933084.A0A067P9V2"/>
<dbReference type="InParanoid" id="A0A067P9V2"/>
<keyword evidence="3" id="KW-0863">Zinc-finger</keyword>
<gene>
    <name evidence="9" type="ORF">JAAARDRAFT_63080</name>
</gene>
<organism evidence="9 10">
    <name type="scientific">Jaapia argillacea MUCL 33604</name>
    <dbReference type="NCBI Taxonomy" id="933084"/>
    <lineage>
        <taxon>Eukaryota</taxon>
        <taxon>Fungi</taxon>
        <taxon>Dikarya</taxon>
        <taxon>Basidiomycota</taxon>
        <taxon>Agaricomycotina</taxon>
        <taxon>Agaricomycetes</taxon>
        <taxon>Agaricomycetidae</taxon>
        <taxon>Jaapiales</taxon>
        <taxon>Jaapiaceae</taxon>
        <taxon>Jaapia</taxon>
    </lineage>
</organism>
<dbReference type="InterPro" id="IPR019786">
    <property type="entry name" value="Zinc_finger_PHD-type_CS"/>
</dbReference>
<dbReference type="Gene3D" id="3.40.50.10810">
    <property type="entry name" value="Tandem AAA-ATPase domain"/>
    <property type="match status" value="1"/>
</dbReference>
<protein>
    <submittedName>
        <fullName evidence="9">Uncharacterized protein</fullName>
    </submittedName>
</protein>
<keyword evidence="6" id="KW-0067">ATP-binding</keyword>
<dbReference type="Gene3D" id="3.40.50.300">
    <property type="entry name" value="P-loop containing nucleotide triphosphate hydrolases"/>
    <property type="match status" value="1"/>
</dbReference>
<evidence type="ECO:0000256" key="2">
    <source>
        <dbReference type="ARBA" id="ARBA00022741"/>
    </source>
</evidence>
<dbReference type="SMART" id="SM00249">
    <property type="entry name" value="PHD"/>
    <property type="match status" value="1"/>
</dbReference>
<dbReference type="SUPFAM" id="SSF52540">
    <property type="entry name" value="P-loop containing nucleoside triphosphate hydrolases"/>
    <property type="match status" value="2"/>
</dbReference>
<evidence type="ECO:0000256" key="3">
    <source>
        <dbReference type="ARBA" id="ARBA00022771"/>
    </source>
</evidence>
<evidence type="ECO:0000256" key="5">
    <source>
        <dbReference type="ARBA" id="ARBA00022833"/>
    </source>
</evidence>
<dbReference type="EMBL" id="KL197758">
    <property type="protein sequence ID" value="KDQ50600.1"/>
    <property type="molecule type" value="Genomic_DNA"/>
</dbReference>
<evidence type="ECO:0000313" key="9">
    <source>
        <dbReference type="EMBL" id="KDQ50600.1"/>
    </source>
</evidence>
<name>A0A067P9V2_9AGAM</name>
<dbReference type="Gene3D" id="3.30.40.10">
    <property type="entry name" value="Zinc/RING finger domain, C3HC4 (zinc finger)"/>
    <property type="match status" value="1"/>
</dbReference>
<dbReference type="SMART" id="SM00487">
    <property type="entry name" value="DEXDc"/>
    <property type="match status" value="1"/>
</dbReference>
<dbReference type="SMART" id="SM00490">
    <property type="entry name" value="HELICc"/>
    <property type="match status" value="1"/>
</dbReference>
<sequence length="888" mass="101516">MTPVKSKRPRTVSLTITGNRKEGSSAKKLKMDEKKANTIIVNVKKVSAEAARRRWLCRHRQLFESLLPSGGSYFDRLEKEAKVSSDKGCYVPLHELDEQPETVTGSMKDYQLHGLSYLVWMYKNGMNCILGDEMGLGKTLQTLSLLAYVHENSKGPRDPHLVVCPLSVLPSWLAEAARWVPSFTVIRFHGTQQERARLKEGIRTGEIQFDVCVTTYDSYSVEDGWFKSRRWTYCVLDEGHKIKNADSAISGKLQGISAMYRLILTGTPVHNNLIELWSLLHWLYPTIFTPTSERQFKDSFDLSRGRYSLPFLTAAQQLLSTVMLRRTKANVEMSVPPREELTVFIPLTESQRFWTLRLLTRLSAVDLEQIFVSNGNKVKKEAGKPIHEGRQQVLAHIQAQATTPSKDEHQWKRLMNLLMQLRKVCDHPYLLPNAEPEPYSIGEHLVASSSKLIAVDKILSDILPKGERVLIFSQWTRCVLYFMALRSIPYGRLDGSTTRPRRALDIKLFQQEKSPYQVFLISTKAGGLGINLTKATTVIMCDSDWNPQNDLQAIARAHRIGQTKTVKVYRLICRGSVEDQMLDRIRRKLFLSVKVMGSDNPSGGEHSGMRSEELMDILRKGSSALERNNDGMDLEEFLDAPINTILEHSRSRETVREAKMKHEMGVKEKNEEENDEKLLAAAEDEEAALLSGVAQVQSRLFDGRLVQRNNKEIAEEWQELRKRQRTNRTVIIDVKPAQKRQRKKYEHEDWCVYCRDGGELVLCSYCPRVFHPQCHGVTKAHVERLPSLTCPQHSCSSCSRNTSDAGGMLFRCQTCTQAFCEDCLPDGDLDAVGDTLPEFRLLGYGESTNAYYIRCQDCHERFEEDPEVWKSWQEEMRETEKKLEAMEL</sequence>
<evidence type="ECO:0000313" key="10">
    <source>
        <dbReference type="Proteomes" id="UP000027265"/>
    </source>
</evidence>
<dbReference type="InterPro" id="IPR000330">
    <property type="entry name" value="SNF2_N"/>
</dbReference>
<dbReference type="Pfam" id="PF00271">
    <property type="entry name" value="Helicase_C"/>
    <property type="match status" value="1"/>
</dbReference>
<dbReference type="PROSITE" id="PS51194">
    <property type="entry name" value="HELICASE_CTER"/>
    <property type="match status" value="1"/>
</dbReference>
<dbReference type="InterPro" id="IPR049730">
    <property type="entry name" value="SNF2/RAD54-like_C"/>
</dbReference>
<evidence type="ECO:0000256" key="6">
    <source>
        <dbReference type="ARBA" id="ARBA00022840"/>
    </source>
</evidence>
<reference evidence="10" key="1">
    <citation type="journal article" date="2014" name="Proc. Natl. Acad. Sci. U.S.A.">
        <title>Extensive sampling of basidiomycete genomes demonstrates inadequacy of the white-rot/brown-rot paradigm for wood decay fungi.</title>
        <authorList>
            <person name="Riley R."/>
            <person name="Salamov A.A."/>
            <person name="Brown D.W."/>
            <person name="Nagy L.G."/>
            <person name="Floudas D."/>
            <person name="Held B.W."/>
            <person name="Levasseur A."/>
            <person name="Lombard V."/>
            <person name="Morin E."/>
            <person name="Otillar R."/>
            <person name="Lindquist E.A."/>
            <person name="Sun H."/>
            <person name="LaButti K.M."/>
            <person name="Schmutz J."/>
            <person name="Jabbour D."/>
            <person name="Luo H."/>
            <person name="Baker S.E."/>
            <person name="Pisabarro A.G."/>
            <person name="Walton J.D."/>
            <person name="Blanchette R.A."/>
            <person name="Henrissat B."/>
            <person name="Martin F."/>
            <person name="Cullen D."/>
            <person name="Hibbett D.S."/>
            <person name="Grigoriev I.V."/>
        </authorList>
    </citation>
    <scope>NUCLEOTIDE SEQUENCE [LARGE SCALE GENOMIC DNA]</scope>
    <source>
        <strain evidence="10">MUCL 33604</strain>
    </source>
</reference>
<dbReference type="OrthoDB" id="448448at2759"/>
<dbReference type="GO" id="GO:0005524">
    <property type="term" value="F:ATP binding"/>
    <property type="evidence" value="ECO:0007669"/>
    <property type="project" value="InterPro"/>
</dbReference>
<dbReference type="CDD" id="cd18793">
    <property type="entry name" value="SF2_C_SNF"/>
    <property type="match status" value="1"/>
</dbReference>
<dbReference type="InterPro" id="IPR013083">
    <property type="entry name" value="Znf_RING/FYVE/PHD"/>
</dbReference>
<dbReference type="GO" id="GO:0016787">
    <property type="term" value="F:hydrolase activity"/>
    <property type="evidence" value="ECO:0007669"/>
    <property type="project" value="UniProtKB-KW"/>
</dbReference>
<dbReference type="InterPro" id="IPR038718">
    <property type="entry name" value="SNF2-like_sf"/>
</dbReference>
<dbReference type="AlphaFoldDB" id="A0A067P9V2"/>
<feature type="domain" description="Helicase C-terminal" evidence="8">
    <location>
        <begin position="454"/>
        <end position="615"/>
    </location>
</feature>
<feature type="domain" description="Helicase ATP-binding" evidence="7">
    <location>
        <begin position="119"/>
        <end position="286"/>
    </location>
</feature>
<dbReference type="PROSITE" id="PS51192">
    <property type="entry name" value="HELICASE_ATP_BIND_1"/>
    <property type="match status" value="1"/>
</dbReference>
<evidence type="ECO:0000259" key="8">
    <source>
        <dbReference type="PROSITE" id="PS51194"/>
    </source>
</evidence>
<keyword evidence="4" id="KW-0378">Hydrolase</keyword>
<dbReference type="InterPro" id="IPR011011">
    <property type="entry name" value="Znf_FYVE_PHD"/>
</dbReference>
<keyword evidence="5" id="KW-0862">Zinc</keyword>
<evidence type="ECO:0000256" key="1">
    <source>
        <dbReference type="ARBA" id="ARBA00022723"/>
    </source>
</evidence>
<dbReference type="InterPro" id="IPR027417">
    <property type="entry name" value="P-loop_NTPase"/>
</dbReference>
<dbReference type="InterPro" id="IPR001965">
    <property type="entry name" value="Znf_PHD"/>
</dbReference>
<keyword evidence="2" id="KW-0547">Nucleotide-binding</keyword>
<keyword evidence="10" id="KW-1185">Reference proteome</keyword>
<dbReference type="PANTHER" id="PTHR10799">
    <property type="entry name" value="SNF2/RAD54 HELICASE FAMILY"/>
    <property type="match status" value="1"/>
</dbReference>
<evidence type="ECO:0000259" key="7">
    <source>
        <dbReference type="PROSITE" id="PS51192"/>
    </source>
</evidence>
<keyword evidence="1" id="KW-0479">Metal-binding</keyword>
<dbReference type="CDD" id="cd17919">
    <property type="entry name" value="DEXHc_Snf"/>
    <property type="match status" value="1"/>
</dbReference>
<dbReference type="Pfam" id="PF00176">
    <property type="entry name" value="SNF2-rel_dom"/>
    <property type="match status" value="1"/>
</dbReference>